<feature type="domain" description="DUF11" evidence="2">
    <location>
        <begin position="3361"/>
        <end position="3476"/>
    </location>
</feature>
<feature type="compositionally biased region" description="Acidic residues" evidence="1">
    <location>
        <begin position="3339"/>
        <end position="3351"/>
    </location>
</feature>
<feature type="domain" description="DUF11" evidence="2">
    <location>
        <begin position="4202"/>
        <end position="4311"/>
    </location>
</feature>
<feature type="domain" description="DUF11" evidence="2">
    <location>
        <begin position="1419"/>
        <end position="1539"/>
    </location>
</feature>
<name>A0A238U8D9_9FLAO</name>
<protein>
    <recommendedName>
        <fullName evidence="2">DUF11 domain-containing protein</fullName>
    </recommendedName>
</protein>
<feature type="region of interest" description="Disordered" evidence="1">
    <location>
        <begin position="2214"/>
        <end position="2245"/>
    </location>
</feature>
<feature type="compositionally biased region" description="Low complexity" evidence="1">
    <location>
        <begin position="4586"/>
        <end position="4597"/>
    </location>
</feature>
<dbReference type="PANTHER" id="PTHR34819:SF3">
    <property type="entry name" value="CELL SURFACE PROTEIN"/>
    <property type="match status" value="1"/>
</dbReference>
<feature type="domain" description="DUF11" evidence="2">
    <location>
        <begin position="2253"/>
        <end position="2371"/>
    </location>
</feature>
<feature type="compositionally biased region" description="Polar residues" evidence="1">
    <location>
        <begin position="3328"/>
        <end position="3338"/>
    </location>
</feature>
<feature type="compositionally biased region" description="Polar residues" evidence="1">
    <location>
        <begin position="1936"/>
        <end position="1947"/>
    </location>
</feature>
<feature type="region of interest" description="Disordered" evidence="1">
    <location>
        <begin position="4163"/>
        <end position="4191"/>
    </location>
</feature>
<dbReference type="InterPro" id="IPR051172">
    <property type="entry name" value="Chlamydia_OmcB"/>
</dbReference>
<feature type="region of interest" description="Disordered" evidence="1">
    <location>
        <begin position="3888"/>
        <end position="3915"/>
    </location>
</feature>
<feature type="region of interest" description="Disordered" evidence="1">
    <location>
        <begin position="3606"/>
        <end position="3637"/>
    </location>
</feature>
<feature type="compositionally biased region" description="Acidic residues" evidence="1">
    <location>
        <begin position="3067"/>
        <end position="3077"/>
    </location>
</feature>
<feature type="compositionally biased region" description="Low complexity" evidence="1">
    <location>
        <begin position="3890"/>
        <end position="3901"/>
    </location>
</feature>
<dbReference type="InterPro" id="IPR001434">
    <property type="entry name" value="OmcB-like_DUF11"/>
</dbReference>
<feature type="domain" description="DUF11" evidence="2">
    <location>
        <begin position="3922"/>
        <end position="4037"/>
    </location>
</feature>
<feature type="domain" description="DUF11" evidence="2">
    <location>
        <begin position="3087"/>
        <end position="3206"/>
    </location>
</feature>
<feature type="domain" description="DUF11" evidence="2">
    <location>
        <begin position="3226"/>
        <end position="3341"/>
    </location>
</feature>
<feature type="domain" description="DUF11" evidence="2">
    <location>
        <begin position="1969"/>
        <end position="2084"/>
    </location>
</feature>
<feature type="domain" description="DUF11" evidence="2">
    <location>
        <begin position="2114"/>
        <end position="2223"/>
    </location>
</feature>
<feature type="domain" description="DUF11" evidence="2">
    <location>
        <begin position="4341"/>
        <end position="4459"/>
    </location>
</feature>
<feature type="region of interest" description="Disordered" evidence="1">
    <location>
        <begin position="3054"/>
        <end position="3081"/>
    </location>
</feature>
<feature type="domain" description="DUF11" evidence="2">
    <location>
        <begin position="4618"/>
        <end position="4667"/>
    </location>
</feature>
<feature type="domain" description="DUF11" evidence="2">
    <location>
        <begin position="4479"/>
        <end position="4598"/>
    </location>
</feature>
<dbReference type="RefSeq" id="WP_095071199.1">
    <property type="nucleotide sequence ID" value="NZ_LT899436.1"/>
</dbReference>
<feature type="compositionally biased region" description="Acidic residues" evidence="1">
    <location>
        <begin position="1948"/>
        <end position="1959"/>
    </location>
</feature>
<feature type="region of interest" description="Disordered" evidence="1">
    <location>
        <begin position="2910"/>
        <end position="2941"/>
    </location>
</feature>
<feature type="region of interest" description="Disordered" evidence="1">
    <location>
        <begin position="2496"/>
        <end position="2523"/>
    </location>
</feature>
<feature type="region of interest" description="Disordered" evidence="1">
    <location>
        <begin position="4446"/>
        <end position="4473"/>
    </location>
</feature>
<feature type="compositionally biased region" description="Acidic residues" evidence="1">
    <location>
        <begin position="3206"/>
        <end position="3217"/>
    </location>
</feature>
<feature type="compositionally biased region" description="Acidic residues" evidence="1">
    <location>
        <begin position="2371"/>
        <end position="2381"/>
    </location>
</feature>
<feature type="compositionally biased region" description="Acidic residues" evidence="1">
    <location>
        <begin position="3763"/>
        <end position="3773"/>
    </location>
</feature>
<evidence type="ECO:0000259" key="2">
    <source>
        <dbReference type="Pfam" id="PF01345"/>
    </source>
</evidence>
<dbReference type="PANTHER" id="PTHR34819">
    <property type="entry name" value="LARGE CYSTEINE-RICH PERIPLASMIC PROTEIN OMCB"/>
    <property type="match status" value="1"/>
</dbReference>
<feature type="compositionally biased region" description="Acidic residues" evidence="1">
    <location>
        <begin position="2079"/>
        <end position="2103"/>
    </location>
</feature>
<feature type="region of interest" description="Disordered" evidence="1">
    <location>
        <begin position="4302"/>
        <end position="4333"/>
    </location>
</feature>
<feature type="region of interest" description="Disordered" evidence="1">
    <location>
        <begin position="2075"/>
        <end position="2103"/>
    </location>
</feature>
<feature type="domain" description="DUF11" evidence="2">
    <location>
        <begin position="2665"/>
        <end position="2780"/>
    </location>
</feature>
<feature type="domain" description="DUF11" evidence="2">
    <location>
        <begin position="1840"/>
        <end position="1948"/>
    </location>
</feature>
<feature type="compositionally biased region" description="Low complexity" evidence="1">
    <location>
        <begin position="3055"/>
        <end position="3066"/>
    </location>
</feature>
<feature type="domain" description="DUF11" evidence="2">
    <location>
        <begin position="2949"/>
        <end position="3067"/>
    </location>
</feature>
<feature type="region of interest" description="Disordered" evidence="1">
    <location>
        <begin position="2358"/>
        <end position="2385"/>
    </location>
</feature>
<feature type="region of interest" description="Disordered" evidence="1">
    <location>
        <begin position="2632"/>
        <end position="2661"/>
    </location>
</feature>
<feature type="domain" description="DUF11" evidence="2">
    <location>
        <begin position="2391"/>
        <end position="2510"/>
    </location>
</feature>
<feature type="compositionally biased region" description="Acidic residues" evidence="1">
    <location>
        <begin position="4459"/>
        <end position="4469"/>
    </location>
</feature>
<sequence>MKKKYSIISALRVKVFLLFVLVNTLIQFNAEAQTCTINAGDLNFRICEGSPFNFTGQALTPPDQTTWTQIAGPSVIIDDVNDPTSAVFGMVGGNTYRFSFSANCTPLTQEVEVIVEPLTQANGGMDIEFCPDSMGNVSVSGNAPLVAGETGRWEITSASNPAGVTIDFPNSETTTLTMPATSCGTSTLSWIIEREYAPGLFCRSQSDIQVTNYGGVQPVDAGFDQTLSNCYTTTTGTNLDATFGGCSLNGQVGSWSFVSGPSIPNFADINDADTGISGLREGTYVLRWSVGGPCSTAEDTVTITVPAATQDVTDVSGSRLNYFICDTGINEITLEGAQPQFAGETVSWTQTGGTALPGGSIQSPTSPTTVISNLSPAGDPYTFRYRLVNSVTGCDSFREYRVIFRGSSRTVTVNSGNDIFGTCGQTNFDIPIASTGTGFNQYRIVSGPADSPLGPFPNALSNAGGTNLNVDLVEEGTYVLEFVRREGGQLSSGCTDGFDTINITVSANTNSPNAGLDFSESCGTASTSLIGNIPTAGTPIWSQISGPNTATIADPFVTTANVSGLIPGTYEFQYTFQGGGSACPITPDTVTVNVSSGSLTAAATGPDQNVCFGAPVFMAANEPGAGEIGTWTADPGNPSTVTFSDINDPNAVITGLTSPSSSYIFTWTIDYTNPGPSGCATPTSNNITVNTTADSAPTPADAGPDQCLSSGTLSFNLGANAADIGTTGTWTASSAAGVSFAPNANDPNATATVPSDGAYTFTWTITDDSGTCTATMDDVDVVIAVPASASAAPDQSICASSTVMTATTSSGATGTWSYVSGPGGFSFSDINDPTATVSFISNGTYVFEWTVEAGSCSTDSDQITIDVGIPPTTANAGSDQNVCNLSNVTLGGNTFNSGTEIGTWSLLAGAPNSPNIADASNPNTNVTGLITGTYTFRWTIKGINNPLCPESFDDVIVEVYTSANTGPDQNLCDVTSIFLEGNENSTGTWTKVSGPAGEVISQSPSPNGPVANVDISTSGPGTYVFQYTTDAHTFASGGGCPSTNDTVQVIVSGTPSFDPDAGPDQDICNADTTTATMAGNTPPADGTTAEWIITFGPSGNTAVVDSPTSPTTTISGLSTPGIYVVEWTFSNGNCVKLADVMRIEVFEAPTPIEAGPDQPNACQLDFQTNATFPTVGLGAWSITSAPAGSSTTIDSPNNPNTTLSNIEVGTYVLTWTVSNGPFTNPSACEPQPDSVTITFNDVPPTEAEAGPDQVLCDATQTNLGATPVSSGIGTWSLVSGPNSPTITAPNNPNSIVLGLVTGTYEFRWRTTTTGDDGCSFEDTVTIEVVSDPLVAEAGPDQCIAEFSSLTLGATPASSGTGTWTQVSGPSTVNFIDNDNPNTAVTGAGVGIYVFEWTVNNGTCTPVSDRVTIEIKANADLELNKSASLTSVNVGDVITFTVAVFNDNSSSTNANATGVNVQDILPVGFDLVPGTVSNGGTFDLGSKTVTWSGLNIANGSTINLTYDVTVNAPTGAAGEYTNVAQITASDQFDPDSTPNNNIIAEDDQDDETITIQSADLSLEKLVSPTDVSVGNTVTFTINVSNDGPDIATNVVIEDIIPVGYSNITAISSSGTLNGTGDEISWSLASVPVGANSVVLTFDAIVNAPTGAANEYTNSVQVMAADQADPDSTPGNKVATEDDQDDAAITLEQADLELTKSVAPTSGNAGDTVTFTIQVDNVASAATTGDATGVEVQDILPSGYTLTPGTISSGGTYNAGSGIITWSGLSIPNGGNTVLTFDATVNSTGIYVNSAQVTASDLPDPDSTPGNSIAAEDDQDDATFTLDEIALSVDKRTNPVLTSTTVGSTVTFEIEVSNAGGLSTATGVQIQDLLPPGYELQTGTISNSGIASFDRKTITWNNLTIASGSSIVLTYDAIINAPTGVPDEYKNVVQVTDADQNDNGSTPNNDDGDQSEPDEDALTIPTPQQSDLSLEKLVSDSTPNVGDTVTFSLVISNAGTSNATGVSVVDVVPAGYSGLTNPNTVGGVTGVISGGNTVTWTGLSVPNTGSITLTFEAVVDAPTGAANEYLNVAEITSSDQFDPDSDPTSDANTDDNGDGIADDDEDSIAVVPEQSDLSIVKVISDSTPNVGDVVTFTLTVTNAGPDPATGVALRDVVPNGYTIGVINDSGIASGTTIDWTGLSVPNNNGSISVSYTATVNAPGAGISYTNNAEISASDQFDPDSDPTVNSGVDDKTDGLPDDDETSVTPVVEQADLSVSKGLASGSATPNVGDVLVFELTITNAGPSDATGVEIVDTLPVAGYTLGTVNNGGTAAGNVATWSNLSIPSGGLITVTYEATVLAPVSPADPTQYLNVAEITASDQFDPNSSPNNDDGDQSEDDETNFNITPQQSDLSLAKSFTDNNGNNVEVGDVLTFTVALSNAGTDVATGVSAADVLPVGYSIVAGSIDNGGIYNAGATTINWSGLTIPLTGLNLTYQVTVNAPTGAAGEYTNVAQVTGSDQFDPNSTPNNDDGDQSEDDEDNASVVPGQADLELSKSPSVSSPNVGDVITYTVTITNNGTSDATGVSVADTVPNGLQIVTVNNGGTQTGNVITWSGLSVSATGGSNTLSVTYTATVLAPGAGVSYNNVAEITASDQFDPNSTPDNDDGDQSEDDEVSSLITPQQSDLSLEKLVSDSTPNVGDTVTFSLVISNAGTSNATGVSVVDVVPAGYSGLTNPNTVGGVTGVISGGNTVTWTGLSVPNTGSITLTFEAVVDAPTGAANEYLNVAEITSSDQFDPDSDPTSDANTDDNGDGIADDDEDSIAVVPEQSDLSIVKVISDSTPNVGDVVTFTLTVTNAGPDPATGVALRDVVPNGYTIGVINDSGIASGTTIDWTGLSVPNNNGSISVSYTATVNAPGAGISYTNNAEISASDQFDPDSDPTVNSGVDDKTDGLPDDDETSVTPVVEQADLSVSKGLASGSATPNVGDVLVFELTITNAGPSDATGVEIVDTLPVAGYTLGTVNNGGTAAGNVATWSNLSIPSGGLITVTYEATVLAPVSPADPTQYLNVAEITASDQFDPNSSPNNDDGDQSEDDETNFNITPQQSDLSLAKSFTDNNGNNVEVGDVLTFTVALSNAGTDVATGVSAADVLPVGYSIVAGSIDNGGIYNAGATTINWSGLTIPLTGLNLTYQVTVNAPTGAAGEYTNVAQVTGSDQFDPNSTPNNDDGDQSEDDEDNASVVPGQADLELSKSPSVSSPNVGDVITYTVTITNNGTSDATGVSVADTVPNGLQIVTVNNGGTQTGNVITWSGLSVSATGGSNTLSVTYTATVLAPGAGVSYNNVAEITASDQFDPNSTPDNDDGDQSEDDEVSSLITPQQSDLSLEKLVSDSTPNVGDTVTFSLVISNAGTSNATGVSVVDVVPAGYSGLTNPNTVGGVTGVISGGNTVTWTGLSVPNSGSITLTFEAVVDAPTGTANEYLNVAEITSSDQFDPDSDPTSDANTDDNGDGIADDDEDSIAVVPEQSDLSIVKVISDSTPNVGDVVTFTLTVTNAGPDPATGVALRDVVPNGYTIGVINDSGIASGTTIDWTGLSVPNNNGSISVSYTATVNAPGAGISYTNNAEISASDQFDPDSDPTANSGVDDKTDGLPDDDETSVTPVVEQADLSVSKGLASGSATPNVGDVLVFELTITNAGPSDATGVEIVDTLPVAGYTLGTVNNGGTAAGNVATWSNLSIPSGGLITVTYEATVLAPVSPADPTQYLNVAEITASDQFDPNSSPNNDDGDQSEDDETNFNITPQQSDLSLAKSFTDNNGNNVEVGDVLTFTVALSNAGTDVATGVSAADVLPVGYSIVAGSIDNGGIYNAGATTINWSGLTIPLTGLNLTYQVTVNAPTGAAGEYTNVAQVTGSDQFDPNSSPNNDDGDQSEDDEDNASVVPGQADLELSKSPSVSSPNVGDVITYTVTITNNGTSDATGVSVADTVPNGLQIVTVNNGGTQTGNVITWSGLSVSATGGSNTLSVTYTATVLAPGAGVSYNNVAEITASDQFDPNSTPDNDDGDQSEDDEVSSLITPQQSDLSLEKLVSDSTPNVGDTVTFSLVISNAGTSNATGVSVVDVVPAGYSGLTNPNTVGGVTGVISGGNTVTWTGLSVPNSGSITLTFEAVVDAPTGTANEYLNVAEITSSDQFDPDSDPTSDANTDDNGDGIADDDEDSIAVVPEQSDLSIVKVISDSTPNVGDVVTFTLTVTNAGPDPATGVALRDVVPNGYTIGVINDSGIASGTTIDWTGLSVPNNNGSISVSYTATVNAPGAGISYTNNAEISASDQFDPDSDPTANSGVDDKTDGLPDDDETSVTPVVEQADLSVSKGLASGSATPNVGDVLVFELTITNAGPSDATGVEIVDTLPVAGYTLGTVNNGGTAAGNVATWSNLSIPSGGLITVTYEATVLAPVSPADPTQYLNVAEITASDQFDPNSSPNNDDGDQSEDDETNFNITPQQSDLSLAKSFTDNNGNNVEVGDVLTFTVALSNAGTDVATGVSVADVLPVGYSIVPGSIDNGGIYNAGATTINWSGLTIPLTGLNLTYQVTVNAPTGAAGEYTNVVQVTGSDQFDPNSSPNNDDGDQSEDDEDNASVVPGQADLELSKSPSVSSPNVGDVITYTVTITNNGTSDATGVSVADTVPNGLQVVTIIMEDTDR</sequence>
<dbReference type="EMBL" id="LT899436">
    <property type="protein sequence ID" value="SNR15459.1"/>
    <property type="molecule type" value="Genomic_DNA"/>
</dbReference>
<feature type="domain" description="DUF11" evidence="2">
    <location>
        <begin position="3645"/>
        <end position="3763"/>
    </location>
</feature>
<feature type="domain" description="DUF11" evidence="2">
    <location>
        <begin position="1558"/>
        <end position="1672"/>
    </location>
</feature>
<feature type="compositionally biased region" description="Polar residues" evidence="1">
    <location>
        <begin position="3192"/>
        <end position="3203"/>
    </location>
</feature>
<evidence type="ECO:0000313" key="4">
    <source>
        <dbReference type="Proteomes" id="UP000215214"/>
    </source>
</evidence>
<feature type="region of interest" description="Disordered" evidence="1">
    <location>
        <begin position="4024"/>
        <end position="4053"/>
    </location>
</feature>
<gene>
    <name evidence="3" type="ORF">TJEJU_1744</name>
</gene>
<evidence type="ECO:0000256" key="1">
    <source>
        <dbReference type="SAM" id="MobiDB-lite"/>
    </source>
</evidence>
<feature type="region of interest" description="Disordered" evidence="1">
    <location>
        <begin position="2771"/>
        <end position="2799"/>
    </location>
</feature>
<feature type="compositionally biased region" description="Acidic residues" evidence="1">
    <location>
        <begin position="3471"/>
        <end position="3495"/>
    </location>
</feature>
<feature type="region of interest" description="Disordered" evidence="1">
    <location>
        <begin position="3750"/>
        <end position="3777"/>
    </location>
</feature>
<feature type="compositionally biased region" description="Polar residues" evidence="1">
    <location>
        <begin position="2632"/>
        <end position="2642"/>
    </location>
</feature>
<feature type="compositionally biased region" description="Acidic residues" evidence="1">
    <location>
        <begin position="2775"/>
        <end position="2799"/>
    </location>
</feature>
<feature type="compositionally biased region" description="Low complexity" evidence="1">
    <location>
        <begin position="3751"/>
        <end position="3762"/>
    </location>
</feature>
<feature type="compositionally biased region" description="Low complexity" evidence="1">
    <location>
        <begin position="2359"/>
        <end position="2370"/>
    </location>
</feature>
<dbReference type="OrthoDB" id="9805017at2"/>
<feature type="compositionally biased region" description="Polar residues" evidence="1">
    <location>
        <begin position="4024"/>
        <end position="4034"/>
    </location>
</feature>
<dbReference type="NCBIfam" id="TIGR01451">
    <property type="entry name" value="B_ant_repeat"/>
    <property type="match status" value="24"/>
</dbReference>
<keyword evidence="4" id="KW-1185">Reference proteome</keyword>
<accession>A0A238U8D9</accession>
<feature type="domain" description="DUF11" evidence="2">
    <location>
        <begin position="4057"/>
        <end position="4172"/>
    </location>
</feature>
<feature type="compositionally biased region" description="Acidic residues" evidence="1">
    <location>
        <begin position="3902"/>
        <end position="3913"/>
    </location>
</feature>
<feature type="domain" description="DUF11" evidence="2">
    <location>
        <begin position="2810"/>
        <end position="2919"/>
    </location>
</feature>
<feature type="compositionally biased region" description="Acidic residues" evidence="1">
    <location>
        <begin position="4598"/>
        <end position="4609"/>
    </location>
</feature>
<dbReference type="Gene3D" id="2.60.40.10">
    <property type="entry name" value="Immunoglobulins"/>
    <property type="match status" value="17"/>
</dbReference>
<feature type="compositionally biased region" description="Acidic residues" evidence="1">
    <location>
        <begin position="2643"/>
        <end position="2655"/>
    </location>
</feature>
<feature type="region of interest" description="Disordered" evidence="1">
    <location>
        <begin position="3467"/>
        <end position="3495"/>
    </location>
</feature>
<feature type="compositionally biased region" description="Polar residues" evidence="1">
    <location>
        <begin position="2496"/>
        <end position="2507"/>
    </location>
</feature>
<dbReference type="Proteomes" id="UP000215214">
    <property type="component" value="Chromosome TJEJU"/>
</dbReference>
<feature type="region of interest" description="Disordered" evidence="1">
    <location>
        <begin position="3328"/>
        <end position="3357"/>
    </location>
</feature>
<feature type="compositionally biased region" description="Acidic residues" evidence="1">
    <location>
        <begin position="4167"/>
        <end position="4191"/>
    </location>
</feature>
<dbReference type="KEGG" id="tje:TJEJU_1744"/>
<feature type="domain" description="DUF11" evidence="2">
    <location>
        <begin position="3783"/>
        <end position="3902"/>
    </location>
</feature>
<feature type="domain" description="DUF11" evidence="2">
    <location>
        <begin position="1693"/>
        <end position="1806"/>
    </location>
</feature>
<feature type="domain" description="DUF11" evidence="2">
    <location>
        <begin position="2530"/>
        <end position="2645"/>
    </location>
</feature>
<feature type="compositionally biased region" description="Acidic residues" evidence="1">
    <location>
        <begin position="2510"/>
        <end position="2521"/>
    </location>
</feature>
<evidence type="ECO:0000313" key="3">
    <source>
        <dbReference type="EMBL" id="SNR15459.1"/>
    </source>
</evidence>
<feature type="region of interest" description="Disordered" evidence="1">
    <location>
        <begin position="1936"/>
        <end position="1966"/>
    </location>
</feature>
<proteinExistence type="predicted"/>
<feature type="region of interest" description="Disordered" evidence="1">
    <location>
        <begin position="4584"/>
        <end position="4611"/>
    </location>
</feature>
<organism evidence="3 4">
    <name type="scientific">Tenacibaculum jejuense</name>
    <dbReference type="NCBI Taxonomy" id="584609"/>
    <lineage>
        <taxon>Bacteria</taxon>
        <taxon>Pseudomonadati</taxon>
        <taxon>Bacteroidota</taxon>
        <taxon>Flavobacteriia</taxon>
        <taxon>Flavobacteriales</taxon>
        <taxon>Flavobacteriaceae</taxon>
        <taxon>Tenacibaculum</taxon>
    </lineage>
</organism>
<dbReference type="InterPro" id="IPR047589">
    <property type="entry name" value="DUF11_rpt"/>
</dbReference>
<feature type="region of interest" description="Disordered" evidence="1">
    <location>
        <begin position="3192"/>
        <end position="3219"/>
    </location>
</feature>
<dbReference type="InterPro" id="IPR013783">
    <property type="entry name" value="Ig-like_fold"/>
</dbReference>
<feature type="compositionally biased region" description="Low complexity" evidence="1">
    <location>
        <begin position="4447"/>
        <end position="4458"/>
    </location>
</feature>
<dbReference type="Pfam" id="PF01345">
    <property type="entry name" value="DUF11"/>
    <property type="match status" value="24"/>
</dbReference>
<feature type="compositionally biased region" description="Acidic residues" evidence="1">
    <location>
        <begin position="4035"/>
        <end position="4047"/>
    </location>
</feature>
<reference evidence="3 4" key="1">
    <citation type="submission" date="2017-07" db="EMBL/GenBank/DDBJ databases">
        <authorList>
            <person name="Sun Z.S."/>
            <person name="Albrecht U."/>
            <person name="Echele G."/>
            <person name="Lee C.C."/>
        </authorList>
    </citation>
    <scope>NUCLEOTIDE SEQUENCE [LARGE SCALE GENOMIC DNA]</scope>
    <source>
        <strain evidence="4">type strain: KCTC 22618</strain>
    </source>
</reference>
<feature type="domain" description="DUF11" evidence="2">
    <location>
        <begin position="3506"/>
        <end position="3615"/>
    </location>
</feature>